<organism evidence="2 3">
    <name type="scientific">Arthrobacter ginkgonis</name>
    <dbReference type="NCBI Taxonomy" id="1630594"/>
    <lineage>
        <taxon>Bacteria</taxon>
        <taxon>Bacillati</taxon>
        <taxon>Actinomycetota</taxon>
        <taxon>Actinomycetes</taxon>
        <taxon>Micrococcales</taxon>
        <taxon>Micrococcaceae</taxon>
        <taxon>Arthrobacter</taxon>
    </lineage>
</organism>
<sequence>MNDNTISGWDKGKNEAHKRFGKREKLSTPADTNAPEQPSETHTGPAAGIAEARRRFGKPRK</sequence>
<dbReference type="RefSeq" id="WP_345150481.1">
    <property type="nucleotide sequence ID" value="NZ_BAABEO010000012.1"/>
</dbReference>
<dbReference type="Proteomes" id="UP001500752">
    <property type="component" value="Unassembled WGS sequence"/>
</dbReference>
<name>A0ABP7C9K9_9MICC</name>
<gene>
    <name evidence="2" type="ORF">GCM10023081_20070</name>
</gene>
<evidence type="ECO:0000313" key="2">
    <source>
        <dbReference type="EMBL" id="GAA3681962.1"/>
    </source>
</evidence>
<protein>
    <recommendedName>
        <fullName evidence="4">General stress protein CsbD</fullName>
    </recommendedName>
</protein>
<keyword evidence="3" id="KW-1185">Reference proteome</keyword>
<comment type="caution">
    <text evidence="2">The sequence shown here is derived from an EMBL/GenBank/DDBJ whole genome shotgun (WGS) entry which is preliminary data.</text>
</comment>
<evidence type="ECO:0008006" key="4">
    <source>
        <dbReference type="Google" id="ProtNLM"/>
    </source>
</evidence>
<feature type="compositionally biased region" description="Basic and acidic residues" evidence="1">
    <location>
        <begin position="10"/>
        <end position="26"/>
    </location>
</feature>
<feature type="compositionally biased region" description="Polar residues" evidence="1">
    <location>
        <begin position="29"/>
        <end position="42"/>
    </location>
</feature>
<dbReference type="EMBL" id="BAABEO010000012">
    <property type="protein sequence ID" value="GAA3681962.1"/>
    <property type="molecule type" value="Genomic_DNA"/>
</dbReference>
<proteinExistence type="predicted"/>
<reference evidence="3" key="1">
    <citation type="journal article" date="2019" name="Int. J. Syst. Evol. Microbiol.">
        <title>The Global Catalogue of Microorganisms (GCM) 10K type strain sequencing project: providing services to taxonomists for standard genome sequencing and annotation.</title>
        <authorList>
            <consortium name="The Broad Institute Genomics Platform"/>
            <consortium name="The Broad Institute Genome Sequencing Center for Infectious Disease"/>
            <person name="Wu L."/>
            <person name="Ma J."/>
        </authorList>
    </citation>
    <scope>NUCLEOTIDE SEQUENCE [LARGE SCALE GENOMIC DNA]</scope>
    <source>
        <strain evidence="3">JCM 30742</strain>
    </source>
</reference>
<evidence type="ECO:0000313" key="3">
    <source>
        <dbReference type="Proteomes" id="UP001500752"/>
    </source>
</evidence>
<evidence type="ECO:0000256" key="1">
    <source>
        <dbReference type="SAM" id="MobiDB-lite"/>
    </source>
</evidence>
<feature type="region of interest" description="Disordered" evidence="1">
    <location>
        <begin position="1"/>
        <end position="61"/>
    </location>
</feature>
<accession>A0ABP7C9K9</accession>